<name>A0A0A9CAN4_ARUDO</name>
<reference evidence="1" key="2">
    <citation type="journal article" date="2015" name="Data Brief">
        <title>Shoot transcriptome of the giant reed, Arundo donax.</title>
        <authorList>
            <person name="Barrero R.A."/>
            <person name="Guerrero F.D."/>
            <person name="Moolhuijzen P."/>
            <person name="Goolsby J.A."/>
            <person name="Tidwell J."/>
            <person name="Bellgard S.E."/>
            <person name="Bellgard M.I."/>
        </authorList>
    </citation>
    <scope>NUCLEOTIDE SEQUENCE</scope>
    <source>
        <tissue evidence="1">Shoot tissue taken approximately 20 cm above the soil surface</tissue>
    </source>
</reference>
<evidence type="ECO:0000313" key="1">
    <source>
        <dbReference type="EMBL" id="JAD73384.1"/>
    </source>
</evidence>
<organism evidence="1">
    <name type="scientific">Arundo donax</name>
    <name type="common">Giant reed</name>
    <name type="synonym">Donax arundinaceus</name>
    <dbReference type="NCBI Taxonomy" id="35708"/>
    <lineage>
        <taxon>Eukaryota</taxon>
        <taxon>Viridiplantae</taxon>
        <taxon>Streptophyta</taxon>
        <taxon>Embryophyta</taxon>
        <taxon>Tracheophyta</taxon>
        <taxon>Spermatophyta</taxon>
        <taxon>Magnoliopsida</taxon>
        <taxon>Liliopsida</taxon>
        <taxon>Poales</taxon>
        <taxon>Poaceae</taxon>
        <taxon>PACMAD clade</taxon>
        <taxon>Arundinoideae</taxon>
        <taxon>Arundineae</taxon>
        <taxon>Arundo</taxon>
    </lineage>
</organism>
<reference evidence="1" key="1">
    <citation type="submission" date="2014-09" db="EMBL/GenBank/DDBJ databases">
        <authorList>
            <person name="Magalhaes I.L.F."/>
            <person name="Oliveira U."/>
            <person name="Santos F.R."/>
            <person name="Vidigal T.H.D.A."/>
            <person name="Brescovit A.D."/>
            <person name="Santos A.J."/>
        </authorList>
    </citation>
    <scope>NUCLEOTIDE SEQUENCE</scope>
    <source>
        <tissue evidence="1">Shoot tissue taken approximately 20 cm above the soil surface</tissue>
    </source>
</reference>
<dbReference type="AlphaFoldDB" id="A0A0A9CAN4"/>
<protein>
    <submittedName>
        <fullName evidence="1">Uncharacterized protein</fullName>
    </submittedName>
</protein>
<sequence>MSLNNSIFTTELLNSVPTYLTVHNRQC</sequence>
<proteinExistence type="predicted"/>
<dbReference type="EMBL" id="GBRH01224511">
    <property type="protein sequence ID" value="JAD73384.1"/>
    <property type="molecule type" value="Transcribed_RNA"/>
</dbReference>
<accession>A0A0A9CAN4</accession>